<dbReference type="Gene3D" id="3.40.50.150">
    <property type="entry name" value="Vaccinia Virus protein VP39"/>
    <property type="match status" value="1"/>
</dbReference>
<evidence type="ECO:0000259" key="1">
    <source>
        <dbReference type="Pfam" id="PF13649"/>
    </source>
</evidence>
<keyword evidence="2" id="KW-0489">Methyltransferase</keyword>
<feature type="domain" description="Methyltransferase" evidence="1">
    <location>
        <begin position="44"/>
        <end position="136"/>
    </location>
</feature>
<keyword evidence="3" id="KW-1185">Reference proteome</keyword>
<dbReference type="PANTHER" id="PTHR42912">
    <property type="entry name" value="METHYLTRANSFERASE"/>
    <property type="match status" value="1"/>
</dbReference>
<dbReference type="Pfam" id="PF13649">
    <property type="entry name" value="Methyltransf_25"/>
    <property type="match status" value="1"/>
</dbReference>
<keyword evidence="2" id="KW-0808">Transferase</keyword>
<dbReference type="InterPro" id="IPR029063">
    <property type="entry name" value="SAM-dependent_MTases_sf"/>
</dbReference>
<dbReference type="SUPFAM" id="SSF53335">
    <property type="entry name" value="S-adenosyl-L-methionine-dependent methyltransferases"/>
    <property type="match status" value="1"/>
</dbReference>
<sequence>MPELDDASWGAEDVVADFATDGFTDPGERAALTSLRAWVVDRDVLDIGVGGGRTTGMLLPHVRSYVGVDIAEEMLALARERFPEADLREGDAAVLAGVAERGHDLVMFSYNGLDSLDHAGRGRALAAMARAVRPDGRVLFSSLNLDGVSHDEHPLRVAGGPASPRFRFHYGQYLRHPSSLLRSVRNYRATRREAVDGPGWDMRPLRAHEFRFVVHFATVEETLAEARAAGLEVLAAYADDGQALDLDVAHTDADYVHYVCRRRVP</sequence>
<proteinExistence type="predicted"/>
<dbReference type="RefSeq" id="WP_165232530.1">
    <property type="nucleotide sequence ID" value="NZ_CP049257.1"/>
</dbReference>
<protein>
    <submittedName>
        <fullName evidence="2">Class I SAM-dependent methyltransferase</fullName>
    </submittedName>
</protein>
<dbReference type="GO" id="GO:0032259">
    <property type="term" value="P:methylation"/>
    <property type="evidence" value="ECO:0007669"/>
    <property type="project" value="UniProtKB-KW"/>
</dbReference>
<dbReference type="AlphaFoldDB" id="A0A6G6WDR7"/>
<dbReference type="CDD" id="cd02440">
    <property type="entry name" value="AdoMet_MTases"/>
    <property type="match status" value="1"/>
</dbReference>
<dbReference type="PANTHER" id="PTHR42912:SF83">
    <property type="entry name" value="METHYLTRANSFERASE TYPE 11 DOMAIN-CONTAINING PROTEIN"/>
    <property type="match status" value="1"/>
</dbReference>
<dbReference type="InterPro" id="IPR041698">
    <property type="entry name" value="Methyltransf_25"/>
</dbReference>
<evidence type="ECO:0000313" key="2">
    <source>
        <dbReference type="EMBL" id="QIG43297.1"/>
    </source>
</evidence>
<evidence type="ECO:0000313" key="3">
    <source>
        <dbReference type="Proteomes" id="UP000502996"/>
    </source>
</evidence>
<organism evidence="2 3">
    <name type="scientific">Nocardioides anomalus</name>
    <dbReference type="NCBI Taxonomy" id="2712223"/>
    <lineage>
        <taxon>Bacteria</taxon>
        <taxon>Bacillati</taxon>
        <taxon>Actinomycetota</taxon>
        <taxon>Actinomycetes</taxon>
        <taxon>Propionibacteriales</taxon>
        <taxon>Nocardioidaceae</taxon>
        <taxon>Nocardioides</taxon>
    </lineage>
</organism>
<name>A0A6G6WDR7_9ACTN</name>
<accession>A0A6G6WDR7</accession>
<dbReference type="GO" id="GO:0008168">
    <property type="term" value="F:methyltransferase activity"/>
    <property type="evidence" value="ECO:0007669"/>
    <property type="project" value="UniProtKB-KW"/>
</dbReference>
<dbReference type="InterPro" id="IPR050508">
    <property type="entry name" value="Methyltransf_Superfamily"/>
</dbReference>
<dbReference type="KEGG" id="nano:G5V58_11470"/>
<dbReference type="Proteomes" id="UP000502996">
    <property type="component" value="Chromosome"/>
</dbReference>
<dbReference type="EMBL" id="CP049257">
    <property type="protein sequence ID" value="QIG43297.1"/>
    <property type="molecule type" value="Genomic_DNA"/>
</dbReference>
<reference evidence="2 3" key="1">
    <citation type="submission" date="2020-02" db="EMBL/GenBank/DDBJ databases">
        <title>Full genome sequence of Nocardioides sp. R-3366.</title>
        <authorList>
            <person name="Im W.-T."/>
        </authorList>
    </citation>
    <scope>NUCLEOTIDE SEQUENCE [LARGE SCALE GENOMIC DNA]</scope>
    <source>
        <strain evidence="2 3">R-3366</strain>
    </source>
</reference>
<gene>
    <name evidence="2" type="ORF">G5V58_11470</name>
</gene>